<keyword evidence="1" id="KW-0732">Signal</keyword>
<feature type="signal peptide" evidence="1">
    <location>
        <begin position="1"/>
        <end position="25"/>
    </location>
</feature>
<dbReference type="EMBL" id="JACCKB010000070">
    <property type="protein sequence ID" value="NYZ69253.1"/>
    <property type="molecule type" value="Genomic_DNA"/>
</dbReference>
<gene>
    <name evidence="2" type="ORF">H0A36_24855</name>
</gene>
<evidence type="ECO:0000313" key="3">
    <source>
        <dbReference type="Proteomes" id="UP000569732"/>
    </source>
</evidence>
<comment type="caution">
    <text evidence="2">The sequence shown here is derived from an EMBL/GenBank/DDBJ whole genome shotgun (WGS) entry which is preliminary data.</text>
</comment>
<protein>
    <submittedName>
        <fullName evidence="2">Uncharacterized protein</fullName>
    </submittedName>
</protein>
<reference evidence="2 3" key="1">
    <citation type="submission" date="2020-07" db="EMBL/GenBank/DDBJ databases">
        <title>Endozoicomonas sp. nov., isolated from sediment.</title>
        <authorList>
            <person name="Gu T."/>
        </authorList>
    </citation>
    <scope>NUCLEOTIDE SEQUENCE [LARGE SCALE GENOMIC DNA]</scope>
    <source>
        <strain evidence="2 3">SM1973</strain>
    </source>
</reference>
<accession>A0A853I7G1</accession>
<dbReference type="Proteomes" id="UP000569732">
    <property type="component" value="Unassembled WGS sequence"/>
</dbReference>
<organism evidence="2 3">
    <name type="scientific">Spartinivicinus marinus</name>
    <dbReference type="NCBI Taxonomy" id="2994442"/>
    <lineage>
        <taxon>Bacteria</taxon>
        <taxon>Pseudomonadati</taxon>
        <taxon>Pseudomonadota</taxon>
        <taxon>Gammaproteobacteria</taxon>
        <taxon>Oceanospirillales</taxon>
        <taxon>Zooshikellaceae</taxon>
        <taxon>Spartinivicinus</taxon>
    </lineage>
</organism>
<dbReference type="AlphaFoldDB" id="A0A853I7G1"/>
<dbReference type="PROSITE" id="PS51257">
    <property type="entry name" value="PROKAR_LIPOPROTEIN"/>
    <property type="match status" value="1"/>
</dbReference>
<proteinExistence type="predicted"/>
<keyword evidence="3" id="KW-1185">Reference proteome</keyword>
<dbReference type="RefSeq" id="WP_180571250.1">
    <property type="nucleotide sequence ID" value="NZ_JACCKB010000070.1"/>
</dbReference>
<sequence>MDIFKKSYLGLVFATACLIYSTANAAWTKVYCAKEDGSDWYWLKDGNDNQVTISGYWGRYPLANFKYAQYFSVYKWEYKEIQSQCKNDYVAQPAANDKSGWYIFQVYSPYGETYYAPGKYDIYDLTAREICNYGFC</sequence>
<evidence type="ECO:0000313" key="2">
    <source>
        <dbReference type="EMBL" id="NYZ69253.1"/>
    </source>
</evidence>
<feature type="chain" id="PRO_5032303513" evidence="1">
    <location>
        <begin position="26"/>
        <end position="136"/>
    </location>
</feature>
<evidence type="ECO:0000256" key="1">
    <source>
        <dbReference type="SAM" id="SignalP"/>
    </source>
</evidence>
<name>A0A853I7G1_9GAMM</name>